<keyword evidence="2" id="KW-1185">Reference proteome</keyword>
<dbReference type="AlphaFoldDB" id="K3X3D0"/>
<dbReference type="EMBL" id="GL376611">
    <property type="status" value="NOT_ANNOTATED_CDS"/>
    <property type="molecule type" value="Genomic_DNA"/>
</dbReference>
<dbReference type="EnsemblProtists" id="PYU1_T011729">
    <property type="protein sequence ID" value="PYU1_T011729"/>
    <property type="gene ID" value="PYU1_G011703"/>
</dbReference>
<reference evidence="1" key="3">
    <citation type="submission" date="2015-02" db="UniProtKB">
        <authorList>
            <consortium name="EnsemblProtists"/>
        </authorList>
    </citation>
    <scope>IDENTIFICATION</scope>
    <source>
        <strain evidence="1">DAOM BR144</strain>
    </source>
</reference>
<name>K3X3D0_GLOUD</name>
<accession>K3X3D0</accession>
<protein>
    <submittedName>
        <fullName evidence="1">Uncharacterized protein</fullName>
    </submittedName>
</protein>
<reference evidence="2" key="2">
    <citation type="submission" date="2010-04" db="EMBL/GenBank/DDBJ databases">
        <authorList>
            <person name="Buell R."/>
            <person name="Hamilton J."/>
            <person name="Hostetler J."/>
        </authorList>
    </citation>
    <scope>NUCLEOTIDE SEQUENCE [LARGE SCALE GENOMIC DNA]</scope>
    <source>
        <strain evidence="2">DAOM:BR144</strain>
    </source>
</reference>
<dbReference type="VEuPathDB" id="FungiDB:PYU1_G011703"/>
<proteinExistence type="predicted"/>
<dbReference type="eggNOG" id="ENOG502RAZD">
    <property type="taxonomic scope" value="Eukaryota"/>
</dbReference>
<evidence type="ECO:0000313" key="2">
    <source>
        <dbReference type="Proteomes" id="UP000019132"/>
    </source>
</evidence>
<sequence>MEITWTETSRELMIREGEDGCIDPSIMHQRFLRKTSSGLQIESNGVTFTEFREGDPDAVGFNERMDSAILVAHYVDNDELYPYSPKERLRQDITAAVTVKAYPIKTNKKKKLRTSVYDPQVSDATADNEFVVVFTRSLYMTLHHSEILMPSDIENELKVGSSFCYDTMLKSVIDLVHHATLNERN</sequence>
<dbReference type="Proteomes" id="UP000019132">
    <property type="component" value="Unassembled WGS sequence"/>
</dbReference>
<dbReference type="InParanoid" id="K3X3D0"/>
<organism evidence="1 2">
    <name type="scientific">Globisporangium ultimum (strain ATCC 200006 / CBS 805.95 / DAOM BR144)</name>
    <name type="common">Pythium ultimum</name>
    <dbReference type="NCBI Taxonomy" id="431595"/>
    <lineage>
        <taxon>Eukaryota</taxon>
        <taxon>Sar</taxon>
        <taxon>Stramenopiles</taxon>
        <taxon>Oomycota</taxon>
        <taxon>Peronosporomycetes</taxon>
        <taxon>Pythiales</taxon>
        <taxon>Pythiaceae</taxon>
        <taxon>Globisporangium</taxon>
    </lineage>
</organism>
<reference evidence="2" key="1">
    <citation type="journal article" date="2010" name="Genome Biol.">
        <title>Genome sequence of the necrotrophic plant pathogen Pythium ultimum reveals original pathogenicity mechanisms and effector repertoire.</title>
        <authorList>
            <person name="Levesque C.A."/>
            <person name="Brouwer H."/>
            <person name="Cano L."/>
            <person name="Hamilton J.P."/>
            <person name="Holt C."/>
            <person name="Huitema E."/>
            <person name="Raffaele S."/>
            <person name="Robideau G.P."/>
            <person name="Thines M."/>
            <person name="Win J."/>
            <person name="Zerillo M.M."/>
            <person name="Beakes G.W."/>
            <person name="Boore J.L."/>
            <person name="Busam D."/>
            <person name="Dumas B."/>
            <person name="Ferriera S."/>
            <person name="Fuerstenberg S.I."/>
            <person name="Gachon C.M."/>
            <person name="Gaulin E."/>
            <person name="Govers F."/>
            <person name="Grenville-Briggs L."/>
            <person name="Horner N."/>
            <person name="Hostetler J."/>
            <person name="Jiang R.H."/>
            <person name="Johnson J."/>
            <person name="Krajaejun T."/>
            <person name="Lin H."/>
            <person name="Meijer H.J."/>
            <person name="Moore B."/>
            <person name="Morris P."/>
            <person name="Phuntmart V."/>
            <person name="Puiu D."/>
            <person name="Shetty J."/>
            <person name="Stajich J.E."/>
            <person name="Tripathy S."/>
            <person name="Wawra S."/>
            <person name="van West P."/>
            <person name="Whitty B.R."/>
            <person name="Coutinho P.M."/>
            <person name="Henrissat B."/>
            <person name="Martin F."/>
            <person name="Thomas P.D."/>
            <person name="Tyler B.M."/>
            <person name="De Vries R.P."/>
            <person name="Kamoun S."/>
            <person name="Yandell M."/>
            <person name="Tisserat N."/>
            <person name="Buell C.R."/>
        </authorList>
    </citation>
    <scope>NUCLEOTIDE SEQUENCE</scope>
    <source>
        <strain evidence="2">DAOM:BR144</strain>
    </source>
</reference>
<evidence type="ECO:0000313" key="1">
    <source>
        <dbReference type="EnsemblProtists" id="PYU1_T011729"/>
    </source>
</evidence>
<dbReference type="HOGENOM" id="CLU_036567_2_1_1"/>